<dbReference type="AlphaFoldDB" id="A0A6I7HMC1"/>
<dbReference type="RefSeq" id="WP_170141835.1">
    <property type="nucleotide sequence ID" value="NZ_QPIX01000004.1"/>
</dbReference>
<protein>
    <submittedName>
        <fullName evidence="1">Uncharacterized protein</fullName>
    </submittedName>
</protein>
<keyword evidence="2" id="KW-1185">Reference proteome</keyword>
<gene>
    <name evidence="1" type="ORF">DFR48_10486</name>
</gene>
<organism evidence="1 2">
    <name type="scientific">Ciceribacter lividus</name>
    <dbReference type="NCBI Taxonomy" id="1197950"/>
    <lineage>
        <taxon>Bacteria</taxon>
        <taxon>Pseudomonadati</taxon>
        <taxon>Pseudomonadota</taxon>
        <taxon>Alphaproteobacteria</taxon>
        <taxon>Hyphomicrobiales</taxon>
        <taxon>Rhizobiaceae</taxon>
        <taxon>Ciceribacter</taxon>
    </lineage>
</organism>
<accession>A0A6I7HMC1</accession>
<name>A0A6I7HMC1_9HYPH</name>
<dbReference type="Proteomes" id="UP000252582">
    <property type="component" value="Unassembled WGS sequence"/>
</dbReference>
<reference evidence="1 2" key="1">
    <citation type="submission" date="2018-07" db="EMBL/GenBank/DDBJ databases">
        <title>Genomic Encyclopedia of Type Strains, Phase IV (KMG-IV): sequencing the most valuable type-strain genomes for metagenomic binning, comparative biology and taxonomic classification.</title>
        <authorList>
            <person name="Goeker M."/>
        </authorList>
    </citation>
    <scope>NUCLEOTIDE SEQUENCE [LARGE SCALE GENOMIC DNA]</scope>
    <source>
        <strain evidence="1 2">DSM 25528</strain>
    </source>
</reference>
<sequence>MSNEADHFFHRQDRDVQVLIAENKGDELTDILVEALYDAFRILRDEAEGETLH</sequence>
<evidence type="ECO:0000313" key="1">
    <source>
        <dbReference type="EMBL" id="RCW25834.1"/>
    </source>
</evidence>
<evidence type="ECO:0000313" key="2">
    <source>
        <dbReference type="Proteomes" id="UP000252582"/>
    </source>
</evidence>
<proteinExistence type="predicted"/>
<comment type="caution">
    <text evidence="1">The sequence shown here is derived from an EMBL/GenBank/DDBJ whole genome shotgun (WGS) entry which is preliminary data.</text>
</comment>
<dbReference type="EMBL" id="QPIX01000004">
    <property type="protein sequence ID" value="RCW25834.1"/>
    <property type="molecule type" value="Genomic_DNA"/>
</dbReference>